<evidence type="ECO:0000313" key="6">
    <source>
        <dbReference type="Proteomes" id="UP000001880"/>
    </source>
</evidence>
<dbReference type="Pfam" id="PF00501">
    <property type="entry name" value="AMP-binding"/>
    <property type="match status" value="1"/>
</dbReference>
<keyword evidence="1 5" id="KW-0436">Ligase</keyword>
<dbReference type="PANTHER" id="PTHR43272">
    <property type="entry name" value="LONG-CHAIN-FATTY-ACID--COA LIGASE"/>
    <property type="match status" value="1"/>
</dbReference>
<dbReference type="Gene3D" id="3.40.50.12780">
    <property type="entry name" value="N-terminal domain of ligase-like"/>
    <property type="match status" value="1"/>
</dbReference>
<keyword evidence="2" id="KW-0276">Fatty acid metabolism</keyword>
<dbReference type="GO" id="GO:0016020">
    <property type="term" value="C:membrane"/>
    <property type="evidence" value="ECO:0007669"/>
    <property type="project" value="TreeGrafter"/>
</dbReference>
<protein>
    <submittedName>
        <fullName evidence="5">AMP-dependent synthetase and ligase</fullName>
    </submittedName>
</protein>
<evidence type="ECO:0000313" key="5">
    <source>
        <dbReference type="EMBL" id="ACY17988.1"/>
    </source>
</evidence>
<keyword evidence="3" id="KW-0443">Lipid metabolism</keyword>
<gene>
    <name evidence="5" type="ordered locus">Hoch_5505</name>
</gene>
<reference evidence="5 6" key="1">
    <citation type="journal article" date="2010" name="Stand. Genomic Sci.">
        <title>Complete genome sequence of Haliangium ochraceum type strain (SMP-2).</title>
        <authorList>
            <consortium name="US DOE Joint Genome Institute (JGI-PGF)"/>
            <person name="Ivanova N."/>
            <person name="Daum C."/>
            <person name="Lang E."/>
            <person name="Abt B."/>
            <person name="Kopitz M."/>
            <person name="Saunders E."/>
            <person name="Lapidus A."/>
            <person name="Lucas S."/>
            <person name="Glavina Del Rio T."/>
            <person name="Nolan M."/>
            <person name="Tice H."/>
            <person name="Copeland A."/>
            <person name="Cheng J.F."/>
            <person name="Chen F."/>
            <person name="Bruce D."/>
            <person name="Goodwin L."/>
            <person name="Pitluck S."/>
            <person name="Mavromatis K."/>
            <person name="Pati A."/>
            <person name="Mikhailova N."/>
            <person name="Chen A."/>
            <person name="Palaniappan K."/>
            <person name="Land M."/>
            <person name="Hauser L."/>
            <person name="Chang Y.J."/>
            <person name="Jeffries C.D."/>
            <person name="Detter J.C."/>
            <person name="Brettin T."/>
            <person name="Rohde M."/>
            <person name="Goker M."/>
            <person name="Bristow J."/>
            <person name="Markowitz V."/>
            <person name="Eisen J.A."/>
            <person name="Hugenholtz P."/>
            <person name="Kyrpides N.C."/>
            <person name="Klenk H.P."/>
        </authorList>
    </citation>
    <scope>NUCLEOTIDE SEQUENCE [LARGE SCALE GENOMIC DNA]</scope>
    <source>
        <strain evidence="6">DSM 14365 / CIP 107738 / JCM 11303 / AJ 13395 / SMP-2</strain>
    </source>
</reference>
<organism evidence="5 6">
    <name type="scientific">Haliangium ochraceum (strain DSM 14365 / JCM 11303 / SMP-2)</name>
    <dbReference type="NCBI Taxonomy" id="502025"/>
    <lineage>
        <taxon>Bacteria</taxon>
        <taxon>Pseudomonadati</taxon>
        <taxon>Myxococcota</taxon>
        <taxon>Polyangia</taxon>
        <taxon>Haliangiales</taxon>
        <taxon>Kofleriaceae</taxon>
        <taxon>Haliangium</taxon>
    </lineage>
</organism>
<evidence type="ECO:0000256" key="1">
    <source>
        <dbReference type="ARBA" id="ARBA00022598"/>
    </source>
</evidence>
<dbReference type="KEGG" id="hoh:Hoch_5505"/>
<accession>D0LZK9</accession>
<proteinExistence type="predicted"/>
<dbReference type="Proteomes" id="UP000001880">
    <property type="component" value="Chromosome"/>
</dbReference>
<dbReference type="InterPro" id="IPR000873">
    <property type="entry name" value="AMP-dep_synth/lig_dom"/>
</dbReference>
<dbReference type="EMBL" id="CP001804">
    <property type="protein sequence ID" value="ACY17988.1"/>
    <property type="molecule type" value="Genomic_DNA"/>
</dbReference>
<dbReference type="SUPFAM" id="SSF56801">
    <property type="entry name" value="Acetyl-CoA synthetase-like"/>
    <property type="match status" value="1"/>
</dbReference>
<name>D0LZK9_HALO1</name>
<evidence type="ECO:0000256" key="3">
    <source>
        <dbReference type="ARBA" id="ARBA00023098"/>
    </source>
</evidence>
<dbReference type="GO" id="GO:0004467">
    <property type="term" value="F:long-chain fatty acid-CoA ligase activity"/>
    <property type="evidence" value="ECO:0007669"/>
    <property type="project" value="TreeGrafter"/>
</dbReference>
<dbReference type="STRING" id="502025.Hoch_5505"/>
<dbReference type="InterPro" id="IPR042099">
    <property type="entry name" value="ANL_N_sf"/>
</dbReference>
<dbReference type="Pfam" id="PF23562">
    <property type="entry name" value="AMP-binding_C_3"/>
    <property type="match status" value="1"/>
</dbReference>
<dbReference type="OrthoDB" id="9803968at2"/>
<feature type="domain" description="AMP-dependent synthetase/ligase" evidence="4">
    <location>
        <begin position="19"/>
        <end position="432"/>
    </location>
</feature>
<dbReference type="HOGENOM" id="CLU_000022_45_5_7"/>
<dbReference type="PANTHER" id="PTHR43272:SF32">
    <property type="entry name" value="AMP-DEPENDENT SYNTHETASE_LIGASE DOMAIN-CONTAINING PROTEIN"/>
    <property type="match status" value="1"/>
</dbReference>
<keyword evidence="6" id="KW-1185">Reference proteome</keyword>
<sequence length="589" mass="64151">MSSRPRRSADETLPARFFSSARRRGAAVAHYYDADGRGSWSPMRWTSLAGLVRELAAGLVSLGHRPSEAVAIISQPRREWMYWDLAIMAVGGVSVGIYPTLDGSGCQALLRHSDAAFCVVEDIGQLSKVRACMSPSGPVRALIVLEPAHIDAPPQSGIFTHEAVRRRGRSIERPTIDVESRARALSQHDAAMFLYTSGATGAPKAAMISHGTLSAALDTFCRAGIHKTSGQSVTLLSPANPVQRMMDLSGVWLGMPGAYTTDVGAPLPRLARLRPTVLTARADQLERWYRAACEPANRLPATRWLLSWARDLRRQQAHERRTGRSSTRLQAQLVTAQRLLFQRLRRHLGNRLRRIVVTGASVAPEEVEFFDAAGINVIETWHMAETCGIGTLDGSHQRQLGSIGQPLDGIELALDPAGELLIRGPNVFSGYYKGGAATTMAFTADGYLRTGDIAQVDENGGYRFAGRRDERLETTGGAQVTPRLIERMLETDPTIEHALVVENKRPYLTALVAVSEAARAQLGENALARTVEGVIATKNADLPAGQQIRAVRVLPHALGLASGELTPTLAVKRAEVLRKFHYLVAEMYD</sequence>
<dbReference type="RefSeq" id="WP_012830580.1">
    <property type="nucleotide sequence ID" value="NC_013440.1"/>
</dbReference>
<evidence type="ECO:0000259" key="4">
    <source>
        <dbReference type="Pfam" id="PF00501"/>
    </source>
</evidence>
<dbReference type="AlphaFoldDB" id="D0LZK9"/>
<evidence type="ECO:0000256" key="2">
    <source>
        <dbReference type="ARBA" id="ARBA00022832"/>
    </source>
</evidence>
<dbReference type="eggNOG" id="COG1022">
    <property type="taxonomic scope" value="Bacteria"/>
</dbReference>